<proteinExistence type="predicted"/>
<reference evidence="1 2" key="1">
    <citation type="submission" date="2012-09" db="EMBL/GenBank/DDBJ databases">
        <title>The Genome Sequence of Bacteroides oleiciplenus YIT 12058.</title>
        <authorList>
            <consortium name="The Broad Institute Genome Sequencing Platform"/>
            <person name="Earl A."/>
            <person name="Ward D."/>
            <person name="Feldgarden M."/>
            <person name="Gevers D."/>
            <person name="Morotomi M."/>
            <person name="Walker B."/>
            <person name="Young S.K."/>
            <person name="Zeng Q."/>
            <person name="Gargeya S."/>
            <person name="Fitzgerald M."/>
            <person name="Haas B."/>
            <person name="Abouelleil A."/>
            <person name="Alvarado L."/>
            <person name="Arachchi H.M."/>
            <person name="Berlin A.M."/>
            <person name="Chapman S.B."/>
            <person name="Goldberg J."/>
            <person name="Griggs A."/>
            <person name="Gujja S."/>
            <person name="Hansen M."/>
            <person name="Howarth C."/>
            <person name="Imamovic A."/>
            <person name="Larimer J."/>
            <person name="McCowen C."/>
            <person name="Montmayeur A."/>
            <person name="Murphy C."/>
            <person name="Neiman D."/>
            <person name="Pearson M."/>
            <person name="Priest M."/>
            <person name="Roberts A."/>
            <person name="Saif S."/>
            <person name="Shea T."/>
            <person name="Sisk P."/>
            <person name="Sykes S."/>
            <person name="Wortman J."/>
            <person name="Nusbaum C."/>
            <person name="Birren B."/>
        </authorList>
    </citation>
    <scope>NUCLEOTIDE SEQUENCE [LARGE SCALE GENOMIC DNA]</scope>
    <source>
        <strain evidence="1 2">YIT 12058</strain>
    </source>
</reference>
<sequence length="36" mass="4407">MNYETETFSRHWRIDCYSLVTLLAIGGRRYERLAER</sequence>
<evidence type="ECO:0000313" key="1">
    <source>
        <dbReference type="EMBL" id="EKU92441.1"/>
    </source>
</evidence>
<keyword evidence="2" id="KW-1185">Reference proteome</keyword>
<gene>
    <name evidence="1" type="ORF">HMPREF9447_00098</name>
</gene>
<dbReference type="AlphaFoldDB" id="K9E9F0"/>
<dbReference type="PATRIC" id="fig|742727.4.peg.102"/>
<evidence type="ECO:0000313" key="2">
    <source>
        <dbReference type="Proteomes" id="UP000009872"/>
    </source>
</evidence>
<dbReference type="Proteomes" id="UP000009872">
    <property type="component" value="Unassembled WGS sequence"/>
</dbReference>
<accession>K9E9F0</accession>
<protein>
    <submittedName>
        <fullName evidence="1">Uncharacterized protein</fullName>
    </submittedName>
</protein>
<name>K9E9F0_9BACE</name>
<comment type="caution">
    <text evidence="1">The sequence shown here is derived from an EMBL/GenBank/DDBJ whole genome shotgun (WGS) entry which is preliminary data.</text>
</comment>
<organism evidence="1 2">
    <name type="scientific">Bacteroides oleiciplenus YIT 12058</name>
    <dbReference type="NCBI Taxonomy" id="742727"/>
    <lineage>
        <taxon>Bacteria</taxon>
        <taxon>Pseudomonadati</taxon>
        <taxon>Bacteroidota</taxon>
        <taxon>Bacteroidia</taxon>
        <taxon>Bacteroidales</taxon>
        <taxon>Bacteroidaceae</taxon>
        <taxon>Bacteroides</taxon>
    </lineage>
</organism>
<dbReference type="EMBL" id="ADLF01000001">
    <property type="protein sequence ID" value="EKU92441.1"/>
    <property type="molecule type" value="Genomic_DNA"/>
</dbReference>
<dbReference type="HOGENOM" id="CLU_3354610_0_0_10"/>